<name>X1T5Q7_9ZZZZ</name>
<protein>
    <submittedName>
        <fullName evidence="1">Uncharacterized protein</fullName>
    </submittedName>
</protein>
<gene>
    <name evidence="1" type="ORF">S12H4_29882</name>
</gene>
<dbReference type="EMBL" id="BARW01017271">
    <property type="protein sequence ID" value="GAJ00663.1"/>
    <property type="molecule type" value="Genomic_DNA"/>
</dbReference>
<feature type="non-terminal residue" evidence="1">
    <location>
        <position position="51"/>
    </location>
</feature>
<evidence type="ECO:0000313" key="1">
    <source>
        <dbReference type="EMBL" id="GAJ00663.1"/>
    </source>
</evidence>
<comment type="caution">
    <text evidence="1">The sequence shown here is derived from an EMBL/GenBank/DDBJ whole genome shotgun (WGS) entry which is preliminary data.</text>
</comment>
<accession>X1T5Q7</accession>
<organism evidence="1">
    <name type="scientific">marine sediment metagenome</name>
    <dbReference type="NCBI Taxonomy" id="412755"/>
    <lineage>
        <taxon>unclassified sequences</taxon>
        <taxon>metagenomes</taxon>
        <taxon>ecological metagenomes</taxon>
    </lineage>
</organism>
<reference evidence="1" key="1">
    <citation type="journal article" date="2014" name="Front. Microbiol.">
        <title>High frequency of phylogenetically diverse reductive dehalogenase-homologous genes in deep subseafloor sedimentary metagenomes.</title>
        <authorList>
            <person name="Kawai M."/>
            <person name="Futagami T."/>
            <person name="Toyoda A."/>
            <person name="Takaki Y."/>
            <person name="Nishi S."/>
            <person name="Hori S."/>
            <person name="Arai W."/>
            <person name="Tsubouchi T."/>
            <person name="Morono Y."/>
            <person name="Uchiyama I."/>
            <person name="Ito T."/>
            <person name="Fujiyama A."/>
            <person name="Inagaki F."/>
            <person name="Takami H."/>
        </authorList>
    </citation>
    <scope>NUCLEOTIDE SEQUENCE</scope>
    <source>
        <strain evidence="1">Expedition CK06-06</strain>
    </source>
</reference>
<proteinExistence type="predicted"/>
<dbReference type="AlphaFoldDB" id="X1T5Q7"/>
<sequence>MLVDLKGTLLSGCEGLSYLRAQKENHRLEFTLREAETDGSEYNGDLLAMEE</sequence>